<evidence type="ECO:0000313" key="5">
    <source>
        <dbReference type="Proteomes" id="UP000197019"/>
    </source>
</evidence>
<reference evidence="4 6" key="2">
    <citation type="submission" date="2017-11" db="EMBL/GenBank/DDBJ databases">
        <title>Draft Genome Sequence of Methylobacter psychrotolerans Sph1T, an Obligate Methanotroph from Low-Temperature Environments.</title>
        <authorList>
            <person name="Oshkin I.Y."/>
            <person name="Miroshnikov K."/>
            <person name="Belova S.E."/>
            <person name="Korzhenkov A."/>
            <person name="Toshchakov S.V."/>
            <person name="Dedysh S.N."/>
        </authorList>
    </citation>
    <scope>NUCLEOTIDE SEQUENCE [LARGE SCALE GENOMIC DNA]</scope>
    <source>
        <strain evidence="4 6">Sph1</strain>
    </source>
</reference>
<evidence type="ECO:0000256" key="1">
    <source>
        <dbReference type="SAM" id="MobiDB-lite"/>
    </source>
</evidence>
<dbReference type="KEGG" id="mpsy:CEK71_21735"/>
<proteinExistence type="predicted"/>
<accession>A0A1Z4C4J3</accession>
<sequence length="110" mass="12104">MAANNLKALQQALDSSARPERAPRSVTKKTKPEQEAQMVATPEPVKETPTGGYMAPSREGKTNITAYLSPDYKSSLRLIQARTGKSLQTLIAESLNDLFSKYDVPTVRHD</sequence>
<protein>
    <recommendedName>
        <fullName evidence="2">Antitoxin-like ribbon-helix-helix domain-containing protein</fullName>
    </recommendedName>
</protein>
<dbReference type="InterPro" id="IPR046765">
    <property type="entry name" value="Antitox_RHH"/>
</dbReference>
<dbReference type="Pfam" id="PF20605">
    <property type="entry name" value="Antitox_RHH"/>
    <property type="match status" value="1"/>
</dbReference>
<dbReference type="RefSeq" id="WP_088621329.1">
    <property type="nucleotide sequence ID" value="NZ_CP022129.1"/>
</dbReference>
<feature type="domain" description="Antitoxin-like ribbon-helix-helix" evidence="2">
    <location>
        <begin position="58"/>
        <end position="106"/>
    </location>
</feature>
<gene>
    <name evidence="4" type="ORF">AADEFJLK_04614</name>
    <name evidence="3" type="ORF">CEK71_21735</name>
</gene>
<dbReference type="Proteomes" id="UP000197019">
    <property type="component" value="Chromosome"/>
</dbReference>
<feature type="region of interest" description="Disordered" evidence="1">
    <location>
        <begin position="1"/>
        <end position="58"/>
    </location>
</feature>
<dbReference type="EMBL" id="CP022129">
    <property type="protein sequence ID" value="ASF48467.1"/>
    <property type="molecule type" value="Genomic_DNA"/>
</dbReference>
<reference evidence="3 5" key="1">
    <citation type="submission" date="2017-06" db="EMBL/GenBank/DDBJ databases">
        <title>Genome Sequencing of the methanotroph Methylovulum psychrotolerants str. HV10-M2 isolated from a high-altitude environment.</title>
        <authorList>
            <person name="Mateos-Rivera A."/>
        </authorList>
    </citation>
    <scope>NUCLEOTIDE SEQUENCE [LARGE SCALE GENOMIC DNA]</scope>
    <source>
        <strain evidence="3 5">HV10_M2</strain>
    </source>
</reference>
<keyword evidence="5" id="KW-1185">Reference proteome</keyword>
<evidence type="ECO:0000313" key="3">
    <source>
        <dbReference type="EMBL" id="ASF48467.1"/>
    </source>
</evidence>
<evidence type="ECO:0000313" key="4">
    <source>
        <dbReference type="EMBL" id="POZ49615.1"/>
    </source>
</evidence>
<dbReference type="OrthoDB" id="7190256at2"/>
<name>A0A1Z4C4J3_9GAMM</name>
<dbReference type="EMBL" id="PGFZ01000044">
    <property type="protein sequence ID" value="POZ49615.1"/>
    <property type="molecule type" value="Genomic_DNA"/>
</dbReference>
<evidence type="ECO:0000259" key="2">
    <source>
        <dbReference type="Pfam" id="PF20605"/>
    </source>
</evidence>
<organism evidence="3 5">
    <name type="scientific">Methylovulum psychrotolerans</name>
    <dbReference type="NCBI Taxonomy" id="1704499"/>
    <lineage>
        <taxon>Bacteria</taxon>
        <taxon>Pseudomonadati</taxon>
        <taxon>Pseudomonadota</taxon>
        <taxon>Gammaproteobacteria</taxon>
        <taxon>Methylococcales</taxon>
        <taxon>Methylococcaceae</taxon>
        <taxon>Methylovulum</taxon>
    </lineage>
</organism>
<dbReference type="Proteomes" id="UP000237423">
    <property type="component" value="Unassembled WGS sequence"/>
</dbReference>
<evidence type="ECO:0000313" key="6">
    <source>
        <dbReference type="Proteomes" id="UP000237423"/>
    </source>
</evidence>
<dbReference type="AlphaFoldDB" id="A0A1Z4C4J3"/>
<feature type="compositionally biased region" description="Low complexity" evidence="1">
    <location>
        <begin position="1"/>
        <end position="13"/>
    </location>
</feature>